<sequence length="881" mass="101083">MKTLSIGGRFTLLKAVLGSMPIFHMSIYKVPINVLKSLESIRGCFFNGIEAGSRKASWVRWSKSTLWSKVIKAIYGSDSGMDEGVSGGVRTCWSSIVNEIKVLKGRGIDMSEFIKLKIGDGVSTLFWDERWYDGGVLKHLFPRVYALESCKNATVSMKLNDPSFDTSFRRRARGGIEESQLNSLLQIVQSINLVQCADRFRWTLESDGEFLVASVRRVIDQQTFQDLNGKTRWVTCVPIKVNINAWKIKIDALPTRFNLSRRGMDIESIICPVCNTGVETTQHLFFKCSVIRQIVTKILSWWNVEYVEVNTYEEWALWLDSIRMQSNLKQIFEGSVDDSKTAFPALSRLLGEKKVLDSRINPLFVAWRGRAMTRIPVIEVSQDELMKNWPSDNDSQTGIAFGPAYQWSVNNTINAEMQLQGCYVNNKMQSHQGKKDTGIYKIMQELECLEKSTKNYIADMDYLWGTAAIRVRKERETEHVLSSDDTYDIEKHQKVNSEITFQLTSECVELLFFSFCSMCLLQWRHKHQGCSGASTTPSMLEWQLARLLLEQQECKRSLPSDKVGFVFARELIFLLLSSYGATVGKKDTGIYKIMQELECLEKSTKNYITDMDYLWGTAGYKIMKEHEQACSSSRPQYDIEKHQKVNSEITFQLTSECVELLFFSFCDDDSVLFSAHCLSRPVTWLGSHTGRGLRLYSFIKGNDEVIVKALNEIKASLGWRVVVRELEMIRVEMVTYQLGLASHALHKVITESFLNWILFANLIKFSLEYKDRGPHAVVYREQHNASTRFKGDINFIDIRKVHSGIEVPWSLESGCQIFYDLGERIDMNKELEYAREGCRFRYCLIKECSMLRLNNQNGERVHALLMNPIVAASVWSLTFED</sequence>
<proteinExistence type="predicted"/>
<evidence type="ECO:0000313" key="2">
    <source>
        <dbReference type="EMBL" id="GJT08768.1"/>
    </source>
</evidence>
<dbReference type="Proteomes" id="UP001151760">
    <property type="component" value="Unassembled WGS sequence"/>
</dbReference>
<keyword evidence="2" id="KW-0808">Transferase</keyword>
<keyword evidence="2" id="KW-0548">Nucleotidyltransferase</keyword>
<comment type="caution">
    <text evidence="2">The sequence shown here is derived from an EMBL/GenBank/DDBJ whole genome shotgun (WGS) entry which is preliminary data.</text>
</comment>
<evidence type="ECO:0000313" key="3">
    <source>
        <dbReference type="Proteomes" id="UP001151760"/>
    </source>
</evidence>
<dbReference type="GO" id="GO:0003964">
    <property type="term" value="F:RNA-directed DNA polymerase activity"/>
    <property type="evidence" value="ECO:0007669"/>
    <property type="project" value="UniProtKB-KW"/>
</dbReference>
<evidence type="ECO:0000259" key="1">
    <source>
        <dbReference type="Pfam" id="PF13966"/>
    </source>
</evidence>
<accession>A0ABQ5B2R8</accession>
<dbReference type="PANTHER" id="PTHR33116:SF78">
    <property type="entry name" value="OS12G0587133 PROTEIN"/>
    <property type="match status" value="1"/>
</dbReference>
<organism evidence="2 3">
    <name type="scientific">Tanacetum coccineum</name>
    <dbReference type="NCBI Taxonomy" id="301880"/>
    <lineage>
        <taxon>Eukaryota</taxon>
        <taxon>Viridiplantae</taxon>
        <taxon>Streptophyta</taxon>
        <taxon>Embryophyta</taxon>
        <taxon>Tracheophyta</taxon>
        <taxon>Spermatophyta</taxon>
        <taxon>Magnoliopsida</taxon>
        <taxon>eudicotyledons</taxon>
        <taxon>Gunneridae</taxon>
        <taxon>Pentapetalae</taxon>
        <taxon>asterids</taxon>
        <taxon>campanulids</taxon>
        <taxon>Asterales</taxon>
        <taxon>Asteraceae</taxon>
        <taxon>Asteroideae</taxon>
        <taxon>Anthemideae</taxon>
        <taxon>Anthemidinae</taxon>
        <taxon>Tanacetum</taxon>
    </lineage>
</organism>
<dbReference type="PANTHER" id="PTHR33116">
    <property type="entry name" value="REVERSE TRANSCRIPTASE ZINC-BINDING DOMAIN-CONTAINING PROTEIN-RELATED-RELATED"/>
    <property type="match status" value="1"/>
</dbReference>
<reference evidence="2" key="2">
    <citation type="submission" date="2022-01" db="EMBL/GenBank/DDBJ databases">
        <authorList>
            <person name="Yamashiro T."/>
            <person name="Shiraishi A."/>
            <person name="Satake H."/>
            <person name="Nakayama K."/>
        </authorList>
    </citation>
    <scope>NUCLEOTIDE SEQUENCE</scope>
</reference>
<protein>
    <submittedName>
        <fullName evidence="2">RNA-directed DNA polymerase, eukaryota, reverse transcriptase zinc-binding domain protein</fullName>
    </submittedName>
</protein>
<dbReference type="Pfam" id="PF13966">
    <property type="entry name" value="zf-RVT"/>
    <property type="match status" value="1"/>
</dbReference>
<keyword evidence="3" id="KW-1185">Reference proteome</keyword>
<feature type="domain" description="Reverse transcriptase zinc-binding" evidence="1">
    <location>
        <begin position="215"/>
        <end position="293"/>
    </location>
</feature>
<name>A0ABQ5B2R8_9ASTR</name>
<reference evidence="2" key="1">
    <citation type="journal article" date="2022" name="Int. J. Mol. Sci.">
        <title>Draft Genome of Tanacetum Coccineum: Genomic Comparison of Closely Related Tanacetum-Family Plants.</title>
        <authorList>
            <person name="Yamashiro T."/>
            <person name="Shiraishi A."/>
            <person name="Nakayama K."/>
            <person name="Satake H."/>
        </authorList>
    </citation>
    <scope>NUCLEOTIDE SEQUENCE</scope>
</reference>
<keyword evidence="2" id="KW-0695">RNA-directed DNA polymerase</keyword>
<gene>
    <name evidence="2" type="ORF">Tco_0843230</name>
</gene>
<dbReference type="InterPro" id="IPR026960">
    <property type="entry name" value="RVT-Znf"/>
</dbReference>
<dbReference type="EMBL" id="BQNB010012856">
    <property type="protein sequence ID" value="GJT08768.1"/>
    <property type="molecule type" value="Genomic_DNA"/>
</dbReference>